<evidence type="ECO:0000256" key="3">
    <source>
        <dbReference type="SAM" id="MobiDB-lite"/>
    </source>
</evidence>
<feature type="region of interest" description="Disordered" evidence="3">
    <location>
        <begin position="137"/>
        <end position="160"/>
    </location>
</feature>
<dbReference type="RefSeq" id="WP_187301510.1">
    <property type="nucleotide sequence ID" value="NZ_JACRYT010000001.1"/>
</dbReference>
<evidence type="ECO:0000256" key="1">
    <source>
        <dbReference type="ARBA" id="ARBA00010577"/>
    </source>
</evidence>
<keyword evidence="4" id="KW-0969">Cilium</keyword>
<evidence type="ECO:0000313" key="5">
    <source>
        <dbReference type="Proteomes" id="UP000602647"/>
    </source>
</evidence>
<keyword evidence="2" id="KW-1005">Bacterial flagellum biogenesis</keyword>
<evidence type="ECO:0000256" key="2">
    <source>
        <dbReference type="ARBA" id="ARBA00022795"/>
    </source>
</evidence>
<dbReference type="Proteomes" id="UP000602647">
    <property type="component" value="Unassembled WGS sequence"/>
</dbReference>
<reference evidence="4" key="1">
    <citation type="submission" date="2020-08" db="EMBL/GenBank/DDBJ databases">
        <title>Genome public.</title>
        <authorList>
            <person name="Liu C."/>
            <person name="Sun Q."/>
        </authorList>
    </citation>
    <scope>NUCLEOTIDE SEQUENCE</scope>
    <source>
        <strain evidence="4">BX12</strain>
    </source>
</reference>
<comment type="caution">
    <text evidence="4">The sequence shown here is derived from an EMBL/GenBank/DDBJ whole genome shotgun (WGS) entry which is preliminary data.</text>
</comment>
<dbReference type="InterPro" id="IPR005648">
    <property type="entry name" value="FlgD"/>
</dbReference>
<dbReference type="GO" id="GO:0044781">
    <property type="term" value="P:bacterial-type flagellum organization"/>
    <property type="evidence" value="ECO:0007669"/>
    <property type="project" value="UniProtKB-KW"/>
</dbReference>
<comment type="similarity">
    <text evidence="1">Belongs to the FlgD family.</text>
</comment>
<name>A0A923SPF0_9FIRM</name>
<keyword evidence="4" id="KW-0966">Cell projection</keyword>
<organism evidence="4 5">
    <name type="scientific">Zhenpiania hominis</name>
    <dbReference type="NCBI Taxonomy" id="2763644"/>
    <lineage>
        <taxon>Bacteria</taxon>
        <taxon>Bacillati</taxon>
        <taxon>Bacillota</taxon>
        <taxon>Clostridia</taxon>
        <taxon>Peptostreptococcales</taxon>
        <taxon>Anaerovoracaceae</taxon>
        <taxon>Zhenpiania</taxon>
    </lineage>
</organism>
<protein>
    <submittedName>
        <fullName evidence="4">Flagellar hook capping protein</fullName>
    </submittedName>
</protein>
<sequence length="160" mass="16817">MAVEAITGGQSPYANINAPTTEANASLSLTDFYTLLAAQMKYQDADNPMDTSEMMASMVQTQMIQAISEMTTMQMTTYAASMIGKEVTVAEVDANGQYTGDKVGTVTSVLLGSSPVIFIDDKAYSLSQIMSIGKLPETGDADGSQAANGADKTDGIDTQK</sequence>
<evidence type="ECO:0000313" key="4">
    <source>
        <dbReference type="EMBL" id="MBC6678310.1"/>
    </source>
</evidence>
<feature type="compositionally biased region" description="Basic and acidic residues" evidence="3">
    <location>
        <begin position="151"/>
        <end position="160"/>
    </location>
</feature>
<keyword evidence="4" id="KW-0282">Flagellum</keyword>
<dbReference type="Pfam" id="PF03963">
    <property type="entry name" value="FlgD"/>
    <property type="match status" value="1"/>
</dbReference>
<accession>A0A923SPF0</accession>
<dbReference type="AlphaFoldDB" id="A0A923SPF0"/>
<dbReference type="EMBL" id="JACRYT010000001">
    <property type="protein sequence ID" value="MBC6678310.1"/>
    <property type="molecule type" value="Genomic_DNA"/>
</dbReference>
<gene>
    <name evidence="4" type="ORF">H9L42_00500</name>
</gene>
<keyword evidence="5" id="KW-1185">Reference proteome</keyword>
<proteinExistence type="inferred from homology"/>